<dbReference type="InterPro" id="IPR011051">
    <property type="entry name" value="RmlC_Cupin_sf"/>
</dbReference>
<accession>A0A4Q7NJE5</accession>
<organism evidence="1 2">
    <name type="scientific">Pigmentiphaga kullae</name>
    <dbReference type="NCBI Taxonomy" id="151784"/>
    <lineage>
        <taxon>Bacteria</taxon>
        <taxon>Pseudomonadati</taxon>
        <taxon>Pseudomonadota</taxon>
        <taxon>Betaproteobacteria</taxon>
        <taxon>Burkholderiales</taxon>
        <taxon>Alcaligenaceae</taxon>
        <taxon>Pigmentiphaga</taxon>
    </lineage>
</organism>
<dbReference type="EMBL" id="SGXC01000001">
    <property type="protein sequence ID" value="RZS85006.1"/>
    <property type="molecule type" value="Genomic_DNA"/>
</dbReference>
<evidence type="ECO:0008006" key="3">
    <source>
        <dbReference type="Google" id="ProtNLM"/>
    </source>
</evidence>
<gene>
    <name evidence="1" type="ORF">EV675_1028</name>
</gene>
<dbReference type="SUPFAM" id="SSF51182">
    <property type="entry name" value="RmlC-like cupins"/>
    <property type="match status" value="1"/>
</dbReference>
<dbReference type="RefSeq" id="WP_130356307.1">
    <property type="nucleotide sequence ID" value="NZ_SGXC01000001.1"/>
</dbReference>
<proteinExistence type="predicted"/>
<comment type="caution">
    <text evidence="1">The sequence shown here is derived from an EMBL/GenBank/DDBJ whole genome shotgun (WGS) entry which is preliminary data.</text>
</comment>
<reference evidence="1 2" key="1">
    <citation type="submission" date="2019-02" db="EMBL/GenBank/DDBJ databases">
        <title>Genomic Encyclopedia of Type Strains, Phase IV (KMG-IV): sequencing the most valuable type-strain genomes for metagenomic binning, comparative biology and taxonomic classification.</title>
        <authorList>
            <person name="Goeker M."/>
        </authorList>
    </citation>
    <scope>NUCLEOTIDE SEQUENCE [LARGE SCALE GENOMIC DNA]</scope>
    <source>
        <strain evidence="1 2">K24</strain>
    </source>
</reference>
<keyword evidence="2" id="KW-1185">Reference proteome</keyword>
<dbReference type="AlphaFoldDB" id="A0A4Q7NJE5"/>
<dbReference type="Gene3D" id="2.60.120.10">
    <property type="entry name" value="Jelly Rolls"/>
    <property type="match status" value="2"/>
</dbReference>
<dbReference type="Proteomes" id="UP000292445">
    <property type="component" value="Unassembled WGS sequence"/>
</dbReference>
<evidence type="ECO:0000313" key="2">
    <source>
        <dbReference type="Proteomes" id="UP000292445"/>
    </source>
</evidence>
<evidence type="ECO:0000313" key="1">
    <source>
        <dbReference type="EMBL" id="RZS85006.1"/>
    </source>
</evidence>
<protein>
    <recommendedName>
        <fullName evidence="3">Homogentisate 1,2-dioxygenase</fullName>
    </recommendedName>
</protein>
<dbReference type="InterPro" id="IPR014710">
    <property type="entry name" value="RmlC-like_jellyroll"/>
</dbReference>
<sequence>MSTVQEHLDIFPFDTPPVVLTRREALLLGDPVPSTVQAPEPSPVEAIHYAPRYSEQKGPQRNVYESPYLRIERHSMAHGRQRFYHRNTGADEISYQVDGQRLLMTELGSVDLVPGEFVRLPNGVAHDNYGRQDIHLLLYVSEPAAELLPARRTSAHREQPFPEWQPAVVNEMVSRDLAGPGQYLVLAPADERLLLDQALNDPRRLAVLDPGDEAAGACWIYRSTHVWIGRMRRPASDGRVYQRHLNADEVQYQVSGRRTLVTQRGCLEIEPGDFVRIPQGVAFTSIHHEPCEYLMLASRHEIPQSAQGTRQGSRLDAAALERLRAR</sequence>
<dbReference type="OrthoDB" id="116921at2"/>
<name>A0A4Q7NJE5_9BURK</name>